<organism evidence="2 3">
    <name type="scientific">Cupriavidus basilensis</name>
    <dbReference type="NCBI Taxonomy" id="68895"/>
    <lineage>
        <taxon>Bacteria</taxon>
        <taxon>Pseudomonadati</taxon>
        <taxon>Pseudomonadota</taxon>
        <taxon>Betaproteobacteria</taxon>
        <taxon>Burkholderiales</taxon>
        <taxon>Burkholderiaceae</taxon>
        <taxon>Cupriavidus</taxon>
    </lineage>
</organism>
<evidence type="ECO:0000313" key="3">
    <source>
        <dbReference type="Proteomes" id="UP001216674"/>
    </source>
</evidence>
<dbReference type="InterPro" id="IPR050228">
    <property type="entry name" value="Carboxylesterase_BioH"/>
</dbReference>
<dbReference type="EMBL" id="JARJLM010000234">
    <property type="protein sequence ID" value="MDF3833991.1"/>
    <property type="molecule type" value="Genomic_DNA"/>
</dbReference>
<keyword evidence="3" id="KW-1185">Reference proteome</keyword>
<accession>A0ABT6AMZ7</accession>
<name>A0ABT6AMZ7_9BURK</name>
<sequence>MLPLVFLPAMPCDARLYQAQIDALSDVVDPMAAVLAEASFAASAERLLSQVRGRFLLAGTAYGGCLAMEICAKAPDRVAGLWLMNCNPGAHPDPAGVRLTSARIRQGEHDVVIREFAEKAIPSEDQASRAMFTRMARDVGPEIFARQSDAALTRRDHWGTMASAAVPTLLIWGAADTFVPIEVGQRLARILLDARFEALAGCGHFPSMERPEATTAIARGWLSDRRFR</sequence>
<evidence type="ECO:0000313" key="2">
    <source>
        <dbReference type="EMBL" id="MDF3833991.1"/>
    </source>
</evidence>
<dbReference type="PRINTS" id="PR00111">
    <property type="entry name" value="ABHYDROLASE"/>
</dbReference>
<dbReference type="InterPro" id="IPR029058">
    <property type="entry name" value="AB_hydrolase_fold"/>
</dbReference>
<dbReference type="SUPFAM" id="SSF53474">
    <property type="entry name" value="alpha/beta-Hydrolases"/>
    <property type="match status" value="1"/>
</dbReference>
<keyword evidence="2" id="KW-0378">Hydrolase</keyword>
<gene>
    <name evidence="2" type="ORF">P3W85_13655</name>
</gene>
<proteinExistence type="predicted"/>
<dbReference type="RefSeq" id="WP_276265174.1">
    <property type="nucleotide sequence ID" value="NZ_JARJLM010000234.1"/>
</dbReference>
<feature type="domain" description="AB hydrolase-1" evidence="1">
    <location>
        <begin position="41"/>
        <end position="214"/>
    </location>
</feature>
<evidence type="ECO:0000259" key="1">
    <source>
        <dbReference type="Pfam" id="PF12697"/>
    </source>
</evidence>
<dbReference type="PANTHER" id="PTHR43194:SF2">
    <property type="entry name" value="PEROXISOMAL MEMBRANE PROTEIN LPX1"/>
    <property type="match status" value="1"/>
</dbReference>
<dbReference type="PANTHER" id="PTHR43194">
    <property type="entry name" value="HYDROLASE ALPHA/BETA FOLD FAMILY"/>
    <property type="match status" value="1"/>
</dbReference>
<dbReference type="Proteomes" id="UP001216674">
    <property type="component" value="Unassembled WGS sequence"/>
</dbReference>
<comment type="caution">
    <text evidence="2">The sequence shown here is derived from an EMBL/GenBank/DDBJ whole genome shotgun (WGS) entry which is preliminary data.</text>
</comment>
<dbReference type="GO" id="GO:0016787">
    <property type="term" value="F:hydrolase activity"/>
    <property type="evidence" value="ECO:0007669"/>
    <property type="project" value="UniProtKB-KW"/>
</dbReference>
<dbReference type="Gene3D" id="3.40.50.1820">
    <property type="entry name" value="alpha/beta hydrolase"/>
    <property type="match status" value="1"/>
</dbReference>
<dbReference type="InterPro" id="IPR000073">
    <property type="entry name" value="AB_hydrolase_1"/>
</dbReference>
<protein>
    <submittedName>
        <fullName evidence="2">Alpha/beta fold hydrolase</fullName>
    </submittedName>
</protein>
<reference evidence="2 3" key="1">
    <citation type="submission" date="2023-03" db="EMBL/GenBank/DDBJ databases">
        <title>Draft assemblies of triclosan tolerant bacteria isolated from returned activated sludge.</title>
        <authorList>
            <person name="Van Hamelsveld S."/>
        </authorList>
    </citation>
    <scope>NUCLEOTIDE SEQUENCE [LARGE SCALE GENOMIC DNA]</scope>
    <source>
        <strain evidence="2 3">GW210010_S58</strain>
    </source>
</reference>
<dbReference type="Pfam" id="PF12697">
    <property type="entry name" value="Abhydrolase_6"/>
    <property type="match status" value="1"/>
</dbReference>